<dbReference type="PANTHER" id="PTHR43798">
    <property type="entry name" value="MONOACYLGLYCEROL LIPASE"/>
    <property type="match status" value="1"/>
</dbReference>
<name>A0A0E3WX20_METBA</name>
<keyword evidence="3" id="KW-1185">Reference proteome</keyword>
<dbReference type="KEGG" id="mbak:MSBR3_2202"/>
<dbReference type="PRINTS" id="PR00111">
    <property type="entry name" value="ABHYDROLASE"/>
</dbReference>
<dbReference type="GeneID" id="24789779"/>
<dbReference type="PRINTS" id="PR00412">
    <property type="entry name" value="EPOXHYDRLASE"/>
</dbReference>
<evidence type="ECO:0000259" key="1">
    <source>
        <dbReference type="Pfam" id="PF00561"/>
    </source>
</evidence>
<dbReference type="EMBL" id="CP009517">
    <property type="protein sequence ID" value="AKB82780.1"/>
    <property type="molecule type" value="Genomic_DNA"/>
</dbReference>
<dbReference type="HOGENOM" id="CLU_020336_50_1_2"/>
<feature type="domain" description="AB hydrolase-1" evidence="1">
    <location>
        <begin position="42"/>
        <end position="268"/>
    </location>
</feature>
<dbReference type="RefSeq" id="WP_048108364.1">
    <property type="nucleotide sequence ID" value="NZ_CP009517.1"/>
</dbReference>
<dbReference type="Pfam" id="PF00561">
    <property type="entry name" value="Abhydrolase_1"/>
    <property type="match status" value="1"/>
</dbReference>
<dbReference type="STRING" id="1434107.MSBR3_2202"/>
<evidence type="ECO:0000313" key="2">
    <source>
        <dbReference type="EMBL" id="AKB82780.1"/>
    </source>
</evidence>
<dbReference type="GO" id="GO:0016787">
    <property type="term" value="F:hydrolase activity"/>
    <property type="evidence" value="ECO:0007669"/>
    <property type="project" value="UniProtKB-KW"/>
</dbReference>
<dbReference type="InterPro" id="IPR000639">
    <property type="entry name" value="Epox_hydrolase-like"/>
</dbReference>
<evidence type="ECO:0000313" key="3">
    <source>
        <dbReference type="Proteomes" id="UP000033066"/>
    </source>
</evidence>
<proteinExistence type="predicted"/>
<organism evidence="2 3">
    <name type="scientific">Methanosarcina barkeri 3</name>
    <dbReference type="NCBI Taxonomy" id="1434107"/>
    <lineage>
        <taxon>Archaea</taxon>
        <taxon>Methanobacteriati</taxon>
        <taxon>Methanobacteriota</taxon>
        <taxon>Stenosarchaea group</taxon>
        <taxon>Methanomicrobia</taxon>
        <taxon>Methanosarcinales</taxon>
        <taxon>Methanosarcinaceae</taxon>
        <taxon>Methanosarcina</taxon>
    </lineage>
</organism>
<protein>
    <submittedName>
        <fullName evidence="2">Hydrolase</fullName>
    </submittedName>
</protein>
<dbReference type="InterPro" id="IPR029058">
    <property type="entry name" value="AB_hydrolase_fold"/>
</dbReference>
<reference evidence="2" key="1">
    <citation type="submission" date="2014-07" db="EMBL/GenBank/DDBJ databases">
        <title>Methanogenic archaea and the global carbon cycle.</title>
        <authorList>
            <person name="Henriksen J.R."/>
            <person name="Luke J."/>
            <person name="Reinhart S."/>
            <person name="Benedict M.N."/>
            <person name="Youngblut N.D."/>
            <person name="Metcalf M.E."/>
            <person name="Whitaker R.J."/>
            <person name="Metcalf W.W."/>
        </authorList>
    </citation>
    <scope>NUCLEOTIDE SEQUENCE [LARGE SCALE GENOMIC DNA]</scope>
    <source>
        <strain evidence="2">3</strain>
    </source>
</reference>
<gene>
    <name evidence="2" type="ORF">MSBR3_2202</name>
</gene>
<dbReference type="InterPro" id="IPR000073">
    <property type="entry name" value="AB_hydrolase_1"/>
</dbReference>
<dbReference type="OrthoDB" id="135859at2157"/>
<dbReference type="InterPro" id="IPR050266">
    <property type="entry name" value="AB_hydrolase_sf"/>
</dbReference>
<dbReference type="PATRIC" id="fig|1434107.4.peg.2796"/>
<sequence>MIAEKISETTKRHFPMELGINEKCANLDDVFIHYVEIGKGDPIIFIHGTGLDCRMWEDQLMYFSKKYHTVAYDMRGFGLSGRLNGGKYSTSSDLNKLMDLLQINSSNVVAHSRGGRTAITFALEHPEKVKSLVLGGAGINGLPLSNEFKEIKYEVALIAQKLGIDNAKRVWINSALFASALKNEVVMKKLREMLNDYEPWHWLNQDTEVRIKPEAIERLEDIAVPTLVILGTLDIPYIQNTANTLAERIPNAQLEIIKDAGHMNNMEQPQLFNSLVSKFLNSLPTYSK</sequence>
<keyword evidence="2" id="KW-0378">Hydrolase</keyword>
<dbReference type="Gene3D" id="3.40.50.1820">
    <property type="entry name" value="alpha/beta hydrolase"/>
    <property type="match status" value="1"/>
</dbReference>
<dbReference type="AlphaFoldDB" id="A0A0E3WX20"/>
<dbReference type="Proteomes" id="UP000033066">
    <property type="component" value="Chromosome"/>
</dbReference>
<dbReference type="SUPFAM" id="SSF53474">
    <property type="entry name" value="alpha/beta-Hydrolases"/>
    <property type="match status" value="1"/>
</dbReference>
<accession>A0A0E3WX20</accession>